<dbReference type="InterPro" id="IPR036770">
    <property type="entry name" value="Ankyrin_rpt-contain_sf"/>
</dbReference>
<proteinExistence type="predicted"/>
<dbReference type="InterPro" id="IPR025676">
    <property type="entry name" value="Clr5_dom"/>
</dbReference>
<name>A0A3M7M0S9_9PLEO</name>
<feature type="domain" description="Clr5" evidence="4">
    <location>
        <begin position="12"/>
        <end position="63"/>
    </location>
</feature>
<dbReference type="SMART" id="SM00248">
    <property type="entry name" value="ANK"/>
    <property type="match status" value="4"/>
</dbReference>
<dbReference type="Pfam" id="PF14420">
    <property type="entry name" value="Clr5"/>
    <property type="match status" value="1"/>
</dbReference>
<dbReference type="PANTHER" id="PTHR24198:SF194">
    <property type="entry name" value="INVERSIN-A"/>
    <property type="match status" value="1"/>
</dbReference>
<dbReference type="OrthoDB" id="194358at2759"/>
<dbReference type="InterPro" id="IPR002110">
    <property type="entry name" value="Ankyrin_rpt"/>
</dbReference>
<evidence type="ECO:0000256" key="3">
    <source>
        <dbReference type="SAM" id="MobiDB-lite"/>
    </source>
</evidence>
<sequence>MINFKYPLSLKMTKDWDLVQDEIKDLSFNQKMSLKGVKELMERKHKFRASTRAYRIKLKEWGLMRHSPRRVHRETKQMGGHKPEMSDTTDTMSIEPQVGEHCAKTGDAQAAGNPIADAAGPAVETTYMGLFGQPQNLPPSVETWSHNHTQATDILLDMIGAILDNDVQKLEKLVLANTDRINDPIGLPFDQPDSRFFAHPALSKMSIRQHPGQTLFDVACGMPSGPVVCILIAYGAKGSKYPLSTDLALYNAIKNERTNTVQALLQPGRSEVNGLPGTTWRPLQQAVFWNTPEVVRILIARGARVDDFSLSPCNSGVCTALQLCLSNRISFYAVESDREKCHTILQLLINAGANVHSSPPDPAMRSNFHMFTQPWQNCPHWALQLSESEIACFSLFASKGVCLQTPFGGCPCGSSNQDTFQHQALWHSTPSFARIVIDSFVPTSSNDGMSLLYGILGSCPNAKRHPAYTQRDMQVLFDKGVGPNGTGQDYSPLQVCISASPAIDVVSRLQVLLARGADPEAKDENQVQPYVLASDLFQEPLRSEVMSLLVAKMSGTYVQHIDGVLYSWSKDHFPIPKTPTYEQVMACTDGTSAFARSMYYMVPERAQNDFRTAYFQVISGYFLESTYQLAKTNSPHTKEMHQKENILHLREFGLPKIAFQKDLMDAVNTPLITSSSEQSAVHSLRSSMSSNTAHAMESSSFPSDTIMATNKPIDALLPFQYNVNDTMISNDPTIAPDFQQGKDDFSMAEALLTLSWEG</sequence>
<dbReference type="EMBL" id="KE747814">
    <property type="protein sequence ID" value="RMZ68000.1"/>
    <property type="molecule type" value="Genomic_DNA"/>
</dbReference>
<reference evidence="5 6" key="1">
    <citation type="journal article" date="2014" name="PLoS ONE">
        <title>De novo Genome Assembly of the Fungal Plant Pathogen Pyrenophora semeniperda.</title>
        <authorList>
            <person name="Soliai M.M."/>
            <person name="Meyer S.E."/>
            <person name="Udall J.A."/>
            <person name="Elzinga D.E."/>
            <person name="Hermansen R.A."/>
            <person name="Bodily P.M."/>
            <person name="Hart A.A."/>
            <person name="Coleman C.E."/>
        </authorList>
    </citation>
    <scope>NUCLEOTIDE SEQUENCE [LARGE SCALE GENOMIC DNA]</scope>
    <source>
        <strain evidence="5 6">CCB06</strain>
        <tissue evidence="5">Mycelium</tissue>
    </source>
</reference>
<keyword evidence="1" id="KW-0677">Repeat</keyword>
<dbReference type="Gene3D" id="1.25.40.20">
    <property type="entry name" value="Ankyrin repeat-containing domain"/>
    <property type="match status" value="1"/>
</dbReference>
<evidence type="ECO:0000256" key="1">
    <source>
        <dbReference type="ARBA" id="ARBA00022737"/>
    </source>
</evidence>
<evidence type="ECO:0000259" key="4">
    <source>
        <dbReference type="Pfam" id="PF14420"/>
    </source>
</evidence>
<evidence type="ECO:0000256" key="2">
    <source>
        <dbReference type="ARBA" id="ARBA00023043"/>
    </source>
</evidence>
<evidence type="ECO:0000313" key="6">
    <source>
        <dbReference type="Proteomes" id="UP000265663"/>
    </source>
</evidence>
<dbReference type="SUPFAM" id="SSF48403">
    <property type="entry name" value="Ankyrin repeat"/>
    <property type="match status" value="1"/>
</dbReference>
<evidence type="ECO:0000313" key="5">
    <source>
        <dbReference type="EMBL" id="RMZ68000.1"/>
    </source>
</evidence>
<organism evidence="5 6">
    <name type="scientific">Pyrenophora seminiperda CCB06</name>
    <dbReference type="NCBI Taxonomy" id="1302712"/>
    <lineage>
        <taxon>Eukaryota</taxon>
        <taxon>Fungi</taxon>
        <taxon>Dikarya</taxon>
        <taxon>Ascomycota</taxon>
        <taxon>Pezizomycotina</taxon>
        <taxon>Dothideomycetes</taxon>
        <taxon>Pleosporomycetidae</taxon>
        <taxon>Pleosporales</taxon>
        <taxon>Pleosporineae</taxon>
        <taxon>Pleosporaceae</taxon>
        <taxon>Pyrenophora</taxon>
    </lineage>
</organism>
<feature type="region of interest" description="Disordered" evidence="3">
    <location>
        <begin position="71"/>
        <end position="90"/>
    </location>
</feature>
<dbReference type="PANTHER" id="PTHR24198">
    <property type="entry name" value="ANKYRIN REPEAT AND PROTEIN KINASE DOMAIN-CONTAINING PROTEIN"/>
    <property type="match status" value="1"/>
</dbReference>
<keyword evidence="6" id="KW-1185">Reference proteome</keyword>
<protein>
    <submittedName>
        <fullName evidence="5">High affinity nitrate transporter</fullName>
    </submittedName>
</protein>
<gene>
    <name evidence="5" type="ORF">GMOD_00004112</name>
</gene>
<accession>A0A3M7M0S9</accession>
<dbReference type="AlphaFoldDB" id="A0A3M7M0S9"/>
<keyword evidence="2" id="KW-0040">ANK repeat</keyword>
<dbReference type="Proteomes" id="UP000265663">
    <property type="component" value="Unassembled WGS sequence"/>
</dbReference>